<gene>
    <name evidence="2" type="ORF">theurythT_08830</name>
</gene>
<keyword evidence="1" id="KW-0732">Signal</keyword>
<feature type="signal peptide" evidence="1">
    <location>
        <begin position="1"/>
        <end position="23"/>
    </location>
</feature>
<proteinExistence type="predicted"/>
<feature type="chain" id="PRO_5045159525" description="BACON domain-containing protein" evidence="1">
    <location>
        <begin position="24"/>
        <end position="660"/>
    </location>
</feature>
<evidence type="ECO:0000313" key="2">
    <source>
        <dbReference type="EMBL" id="GLX81431.1"/>
    </source>
</evidence>
<dbReference type="EMBL" id="BSSU01000004">
    <property type="protein sequence ID" value="GLX81431.1"/>
    <property type="molecule type" value="Genomic_DNA"/>
</dbReference>
<evidence type="ECO:0000313" key="3">
    <source>
        <dbReference type="Proteomes" id="UP001157133"/>
    </source>
</evidence>
<accession>A0ABQ6GZP7</accession>
<evidence type="ECO:0000256" key="1">
    <source>
        <dbReference type="SAM" id="SignalP"/>
    </source>
</evidence>
<dbReference type="PROSITE" id="PS51257">
    <property type="entry name" value="PROKAR_LIPOPROTEIN"/>
    <property type="match status" value="1"/>
</dbReference>
<organism evidence="2 3">
    <name type="scientific">Thalassotalea eurytherma</name>
    <dbReference type="NCBI Taxonomy" id="1144278"/>
    <lineage>
        <taxon>Bacteria</taxon>
        <taxon>Pseudomonadati</taxon>
        <taxon>Pseudomonadota</taxon>
        <taxon>Gammaproteobacteria</taxon>
        <taxon>Alteromonadales</taxon>
        <taxon>Colwelliaceae</taxon>
        <taxon>Thalassotalea</taxon>
    </lineage>
</organism>
<sequence length="660" mass="71074">MKVQHNPLASSFIVLLLSSLLFACGGSSSDSGSNYSVSVDQSSIEFINEAGAESDEIISVNVSYSGEGLLVGIPNDGTVPAWLNYRVAELTDSTAVLEFSLDQEDLIAPDTYTTQVRVTSGDVENNQFVHRDITISLNIWQLTIDDTAVSLEATKGDSDIDEFDIRIIAGNTNYTISSDLPWLSFESTEGEGTGELETIVATADYSSIEEAGVIEGTVTITESTTESELTIPVSLALDEVYLYSNQTAVSFVKTANTEYLSQTIDISANAETPLTWEASTTADFLTLTPSSDGTALTITADPTNITAETIASAQVNIASSGSLSAQSGVIEVAVYHSAATLPDAETIDSITVNEDGLAINPLSPYLYAAVGNTVRVYHQYTLALMETISVTSDSLDVENLTITKDGKYLFALTSETVNDAEGNPTTFTNHYRVNLTTSEVDALVDADIAGLPVEHLIIDGRQYVITDSLEFASLDLTIAYSYPGNFSVDQVEYVDSSNALYITTGGADVYRFTTSVNEFASETINATFDQSYRPENGNNAGIFDIVINNTDESQIYLLNSGTDWLSFTDESFTDNGRLIADDTSTSLGLVSNQSKTPFYLRFDTVSRVYVESFDATQTKVSDTTLLTLLPDLIEIDASGTRFISYASGLTSIIFNPIKSL</sequence>
<protein>
    <recommendedName>
        <fullName evidence="4">BACON domain-containing protein</fullName>
    </recommendedName>
</protein>
<dbReference type="SUPFAM" id="SSF75011">
    <property type="entry name" value="3-carboxy-cis,cis-mucoante lactonizing enzyme"/>
    <property type="match status" value="1"/>
</dbReference>
<keyword evidence="3" id="KW-1185">Reference proteome</keyword>
<comment type="caution">
    <text evidence="2">The sequence shown here is derived from an EMBL/GenBank/DDBJ whole genome shotgun (WGS) entry which is preliminary data.</text>
</comment>
<dbReference type="Proteomes" id="UP001157133">
    <property type="component" value="Unassembled WGS sequence"/>
</dbReference>
<dbReference type="RefSeq" id="WP_284206766.1">
    <property type="nucleotide sequence ID" value="NZ_BSSU01000004.1"/>
</dbReference>
<reference evidence="2 3" key="1">
    <citation type="submission" date="2023-03" db="EMBL/GenBank/DDBJ databases">
        <title>Draft genome sequence of Thalassotalea eurytherma JCM 18482T.</title>
        <authorList>
            <person name="Sawabe T."/>
        </authorList>
    </citation>
    <scope>NUCLEOTIDE SEQUENCE [LARGE SCALE GENOMIC DNA]</scope>
    <source>
        <strain evidence="2 3">JCM 18482</strain>
    </source>
</reference>
<name>A0ABQ6GZP7_9GAMM</name>
<evidence type="ECO:0008006" key="4">
    <source>
        <dbReference type="Google" id="ProtNLM"/>
    </source>
</evidence>